<dbReference type="Pfam" id="PF09189">
    <property type="entry name" value="MoaD_arch"/>
    <property type="match status" value="1"/>
</dbReference>
<feature type="domain" description="Molybdopterin cofactor biosynthesis MoaD-related C-terminal" evidence="1">
    <location>
        <begin position="4"/>
        <end position="86"/>
    </location>
</feature>
<dbReference type="Proteomes" id="UP000290649">
    <property type="component" value="Unassembled WGS sequence"/>
</dbReference>
<protein>
    <recommendedName>
        <fullName evidence="1">Molybdopterin cofactor biosynthesis MoaD-related C-terminal domain-containing protein</fullName>
    </recommendedName>
</protein>
<dbReference type="EMBL" id="QOUX01000001">
    <property type="protein sequence ID" value="RXJ03816.1"/>
    <property type="molecule type" value="Genomic_DNA"/>
</dbReference>
<dbReference type="RefSeq" id="WP_129076159.1">
    <property type="nucleotide sequence ID" value="NZ_QOUX01000001.1"/>
</dbReference>
<comment type="caution">
    <text evidence="2">The sequence shown here is derived from an EMBL/GenBank/DDBJ whole genome shotgun (WGS) entry which is preliminary data.</text>
</comment>
<organism evidence="2 3">
    <name type="scientific">Anaerobacillus alkaliphilus</name>
    <dbReference type="NCBI Taxonomy" id="1548597"/>
    <lineage>
        <taxon>Bacteria</taxon>
        <taxon>Bacillati</taxon>
        <taxon>Bacillota</taxon>
        <taxon>Bacilli</taxon>
        <taxon>Bacillales</taxon>
        <taxon>Bacillaceae</taxon>
        <taxon>Anaerobacillus</taxon>
    </lineage>
</organism>
<accession>A0A4Q0VXD3</accession>
<gene>
    <name evidence="2" type="ORF">DS745_00030</name>
</gene>
<dbReference type="InterPro" id="IPR015272">
    <property type="entry name" value="MoadD_C"/>
</dbReference>
<evidence type="ECO:0000259" key="1">
    <source>
        <dbReference type="Pfam" id="PF09189"/>
    </source>
</evidence>
<sequence length="86" mass="10151">MEEEKLEIRGILRKDIISYLLQLGSKAVTDELFVSESWECEVSTEERFFMFQSWIPKVQILFRSEDETVLKTVLVNFRKKTFRAGG</sequence>
<name>A0A4Q0VXD3_9BACI</name>
<evidence type="ECO:0000313" key="2">
    <source>
        <dbReference type="EMBL" id="RXJ03816.1"/>
    </source>
</evidence>
<dbReference type="AlphaFoldDB" id="A0A4Q0VXD3"/>
<reference evidence="2 3" key="1">
    <citation type="journal article" date="2019" name="Int. J. Syst. Evol. Microbiol.">
        <title>Anaerobacillus alkaliphilus sp. nov., a novel alkaliphilic and moderately halophilic bacterium.</title>
        <authorList>
            <person name="Borsodi A.K."/>
            <person name="Aszalos J.M."/>
            <person name="Bihari P."/>
            <person name="Nagy I."/>
            <person name="Schumann P."/>
            <person name="Sproer C."/>
            <person name="Kovacs A.L."/>
            <person name="Boka K."/>
            <person name="Dobosy P."/>
            <person name="Ovari M."/>
            <person name="Szili-Kovacs T."/>
            <person name="Toth E."/>
        </authorList>
    </citation>
    <scope>NUCLEOTIDE SEQUENCE [LARGE SCALE GENOMIC DNA]</scope>
    <source>
        <strain evidence="2 3">B16-10</strain>
    </source>
</reference>
<keyword evidence="3" id="KW-1185">Reference proteome</keyword>
<dbReference type="OrthoDB" id="2468967at2"/>
<dbReference type="Gene3D" id="3.30.1370.80">
    <property type="entry name" value="Molybdopterin cofactor biosynthesis MoaD-related, C-terminal domain"/>
    <property type="match status" value="1"/>
</dbReference>
<proteinExistence type="predicted"/>
<evidence type="ECO:0000313" key="3">
    <source>
        <dbReference type="Proteomes" id="UP000290649"/>
    </source>
</evidence>
<dbReference type="InterPro" id="IPR036473">
    <property type="entry name" value="Mopterin_CF_MoaD-rel_C_sf"/>
</dbReference>